<reference evidence="2 3" key="1">
    <citation type="journal article" date="2015" name="Genome Announc.">
        <title>Genome Sequence of Lactobacillus curieae CCTCC M 2011381T, a Novel Producer of Gamma-aminobutyric Acid.</title>
        <authorList>
            <person name="Wang Y."/>
            <person name="Wang Y."/>
            <person name="Lang C."/>
            <person name="Wei D."/>
            <person name="Xu P."/>
            <person name="Xie J."/>
        </authorList>
    </citation>
    <scope>NUCLEOTIDE SEQUENCE [LARGE SCALE GENOMIC DNA]</scope>
    <source>
        <strain evidence="2 3">CCTCC M 2011381</strain>
    </source>
</reference>
<evidence type="ECO:0000256" key="1">
    <source>
        <dbReference type="SAM" id="Phobius"/>
    </source>
</evidence>
<sequence length="243" mass="27246">MGIALIVIFSVFFIYSFVLMKQGSFRTTTWLVSLIGLVLTLVTITMGDTQHWGMKPATITTIKRIDPAFAIKDMGLNVAIKKDLGTKGENVVVYKNQGAKKTTHTQLDSNTKNKFTRVREHSSQIITTTKEYTYKNTFFKFMYAGLGTNHEYVSRVNNFQITDDWVVLTPSQVKKMQSQMKSQQANSKKMLASVIKQQVTAAKMKNPKMSASQQAELVKKIKTAAIAKASTQAKQKIKAMSVE</sequence>
<keyword evidence="3" id="KW-1185">Reference proteome</keyword>
<organism evidence="2 3">
    <name type="scientific">Lentilactobacillus curieae</name>
    <dbReference type="NCBI Taxonomy" id="1138822"/>
    <lineage>
        <taxon>Bacteria</taxon>
        <taxon>Bacillati</taxon>
        <taxon>Bacillota</taxon>
        <taxon>Bacilli</taxon>
        <taxon>Lactobacillales</taxon>
        <taxon>Lactobacillaceae</taxon>
        <taxon>Lentilactobacillus</taxon>
    </lineage>
</organism>
<proteinExistence type="predicted"/>
<name>A0A1S6QG66_9LACO</name>
<dbReference type="EMBL" id="CP018906">
    <property type="protein sequence ID" value="AQW20603.1"/>
    <property type="molecule type" value="Genomic_DNA"/>
</dbReference>
<feature type="transmembrane region" description="Helical" evidence="1">
    <location>
        <begin position="30"/>
        <end position="47"/>
    </location>
</feature>
<keyword evidence="1" id="KW-1133">Transmembrane helix</keyword>
<dbReference type="AlphaFoldDB" id="A0A1S6QG66"/>
<keyword evidence="1" id="KW-0812">Transmembrane</keyword>
<accession>A0A1S6QG66</accession>
<keyword evidence="1" id="KW-0472">Membrane</keyword>
<dbReference type="KEGG" id="lcu:PL11_001080"/>
<dbReference type="Proteomes" id="UP000030361">
    <property type="component" value="Chromosome"/>
</dbReference>
<dbReference type="Pfam" id="PF16069">
    <property type="entry name" value="DUF4811"/>
    <property type="match status" value="1"/>
</dbReference>
<evidence type="ECO:0000313" key="3">
    <source>
        <dbReference type="Proteomes" id="UP000030361"/>
    </source>
</evidence>
<dbReference type="RefSeq" id="WP_035165710.1">
    <property type="nucleotide sequence ID" value="NZ_CP018906.1"/>
</dbReference>
<dbReference type="OrthoDB" id="2249491at2"/>
<dbReference type="InterPro" id="IPR032083">
    <property type="entry name" value="DUF4811"/>
</dbReference>
<evidence type="ECO:0000313" key="2">
    <source>
        <dbReference type="EMBL" id="AQW20603.1"/>
    </source>
</evidence>
<protein>
    <submittedName>
        <fullName evidence="2">DUF4811 domain-containing protein</fullName>
    </submittedName>
</protein>
<gene>
    <name evidence="2" type="ORF">PL11_001080</name>
</gene>
<dbReference type="eggNOG" id="ENOG5032RPZ">
    <property type="taxonomic scope" value="Bacteria"/>
</dbReference>